<keyword evidence="2" id="KW-0805">Transcription regulation</keyword>
<dbReference type="Gene3D" id="3.40.50.2300">
    <property type="match status" value="2"/>
</dbReference>
<keyword evidence="8" id="KW-1185">Reference proteome</keyword>
<dbReference type="STRING" id="1814289.SAMN05216410_3274"/>
<dbReference type="SUPFAM" id="SSF47413">
    <property type="entry name" value="lambda repressor-like DNA-binding domains"/>
    <property type="match status" value="1"/>
</dbReference>
<dbReference type="InterPro" id="IPR046335">
    <property type="entry name" value="LacI/GalR-like_sensor"/>
</dbReference>
<dbReference type="AlphaFoldDB" id="A0A1G6UJ49"/>
<accession>A0A1G6UJ49</accession>
<keyword evidence="1" id="KW-0678">Repressor</keyword>
<dbReference type="GO" id="GO:0003700">
    <property type="term" value="F:DNA-binding transcription factor activity"/>
    <property type="evidence" value="ECO:0007669"/>
    <property type="project" value="TreeGrafter"/>
</dbReference>
<dbReference type="CDD" id="cd01392">
    <property type="entry name" value="HTH_LacI"/>
    <property type="match status" value="1"/>
</dbReference>
<evidence type="ECO:0000313" key="7">
    <source>
        <dbReference type="EMBL" id="SDD41418.1"/>
    </source>
</evidence>
<dbReference type="SMART" id="SM00354">
    <property type="entry name" value="HTH_LACI"/>
    <property type="match status" value="1"/>
</dbReference>
<dbReference type="Pfam" id="PF13377">
    <property type="entry name" value="Peripla_BP_3"/>
    <property type="match status" value="1"/>
</dbReference>
<evidence type="ECO:0000313" key="8">
    <source>
        <dbReference type="Proteomes" id="UP000199039"/>
    </source>
</evidence>
<dbReference type="PANTHER" id="PTHR30146">
    <property type="entry name" value="LACI-RELATED TRANSCRIPTIONAL REPRESSOR"/>
    <property type="match status" value="1"/>
</dbReference>
<dbReference type="InterPro" id="IPR000843">
    <property type="entry name" value="HTH_LacI"/>
</dbReference>
<protein>
    <submittedName>
        <fullName evidence="7">Transcriptional regulator, LacI family</fullName>
    </submittedName>
</protein>
<evidence type="ECO:0000256" key="1">
    <source>
        <dbReference type="ARBA" id="ARBA00022491"/>
    </source>
</evidence>
<evidence type="ECO:0000256" key="3">
    <source>
        <dbReference type="ARBA" id="ARBA00023125"/>
    </source>
</evidence>
<dbReference type="InterPro" id="IPR028082">
    <property type="entry name" value="Peripla_BP_I"/>
</dbReference>
<proteinExistence type="predicted"/>
<dbReference type="PROSITE" id="PS50932">
    <property type="entry name" value="HTH_LACI_2"/>
    <property type="match status" value="1"/>
</dbReference>
<keyword evidence="3" id="KW-0238">DNA-binding</keyword>
<dbReference type="PANTHER" id="PTHR30146:SF148">
    <property type="entry name" value="HTH-TYPE TRANSCRIPTIONAL REPRESSOR PURR-RELATED"/>
    <property type="match status" value="1"/>
</dbReference>
<dbReference type="Gene3D" id="1.10.260.40">
    <property type="entry name" value="lambda repressor-like DNA-binding domains"/>
    <property type="match status" value="1"/>
</dbReference>
<dbReference type="SUPFAM" id="SSF53822">
    <property type="entry name" value="Periplasmic binding protein-like I"/>
    <property type="match status" value="1"/>
</dbReference>
<keyword evidence="4" id="KW-0804">Transcription</keyword>
<dbReference type="RefSeq" id="WP_175559149.1">
    <property type="nucleotide sequence ID" value="NZ_FMYH01000007.1"/>
</dbReference>
<sequence>MTIPGAPHVPRTPGTPGTSAGPATLRDIAEITGLSISTVSRALAGSTRISLATRTIVQGVADSMGYQPNAAAKSLRAGRRGMLGVVVPDIANPFFPPVIKGAQACATQHGVGVILSESDEQPAEELRRIADMSRLVDGMIIVSPRSTDEELRAVCSSVPTVLVNREITGFNSVAIAEDTGMGQAVAHLAALGHSTICYLGGPARSWSAQERRSAVRDACTARGVALVELGPFEPQLQSGARAGDDIVAAGYDAVIAYDDLIALGLVARLRELDVPVGGVVGHGGVAVVGVDNSLMSEMSYPPLTSVQVPGQEIGEAAVRLLLDMIDAPQRPAQRLRFASRLIGRSST</sequence>
<dbReference type="Proteomes" id="UP000199039">
    <property type="component" value="Unassembled WGS sequence"/>
</dbReference>
<gene>
    <name evidence="7" type="ORF">SAMN05216410_3274</name>
</gene>
<dbReference type="CDD" id="cd06267">
    <property type="entry name" value="PBP1_LacI_sugar_binding-like"/>
    <property type="match status" value="1"/>
</dbReference>
<name>A0A1G6UJ49_9MICO</name>
<dbReference type="GO" id="GO:0000976">
    <property type="term" value="F:transcription cis-regulatory region binding"/>
    <property type="evidence" value="ECO:0007669"/>
    <property type="project" value="TreeGrafter"/>
</dbReference>
<evidence type="ECO:0000256" key="2">
    <source>
        <dbReference type="ARBA" id="ARBA00023015"/>
    </source>
</evidence>
<feature type="domain" description="HTH lacI-type" evidence="6">
    <location>
        <begin position="23"/>
        <end position="77"/>
    </location>
</feature>
<evidence type="ECO:0000256" key="5">
    <source>
        <dbReference type="SAM" id="MobiDB-lite"/>
    </source>
</evidence>
<organism evidence="7 8">
    <name type="scientific">Sanguibacter gelidistatuariae</name>
    <dbReference type="NCBI Taxonomy" id="1814289"/>
    <lineage>
        <taxon>Bacteria</taxon>
        <taxon>Bacillati</taxon>
        <taxon>Actinomycetota</taxon>
        <taxon>Actinomycetes</taxon>
        <taxon>Micrococcales</taxon>
        <taxon>Sanguibacteraceae</taxon>
        <taxon>Sanguibacter</taxon>
    </lineage>
</organism>
<evidence type="ECO:0000256" key="4">
    <source>
        <dbReference type="ARBA" id="ARBA00023163"/>
    </source>
</evidence>
<dbReference type="Pfam" id="PF00356">
    <property type="entry name" value="LacI"/>
    <property type="match status" value="1"/>
</dbReference>
<dbReference type="InterPro" id="IPR010982">
    <property type="entry name" value="Lambda_DNA-bd_dom_sf"/>
</dbReference>
<evidence type="ECO:0000259" key="6">
    <source>
        <dbReference type="PROSITE" id="PS50932"/>
    </source>
</evidence>
<dbReference type="EMBL" id="FMYH01000007">
    <property type="protein sequence ID" value="SDD41418.1"/>
    <property type="molecule type" value="Genomic_DNA"/>
</dbReference>
<feature type="region of interest" description="Disordered" evidence="5">
    <location>
        <begin position="1"/>
        <end position="22"/>
    </location>
</feature>
<reference evidence="7 8" key="1">
    <citation type="submission" date="2016-09" db="EMBL/GenBank/DDBJ databases">
        <authorList>
            <person name="Capua I."/>
            <person name="De Benedictis P."/>
            <person name="Joannis T."/>
            <person name="Lombin L.H."/>
            <person name="Cattoli G."/>
        </authorList>
    </citation>
    <scope>NUCLEOTIDE SEQUENCE [LARGE SCALE GENOMIC DNA]</scope>
    <source>
        <strain evidence="7 8">ISLP-3</strain>
    </source>
</reference>